<name>A0A7C9D3C8_OPUST</name>
<sequence length="117" mass="12944">MESSEILEEITDDWEEIQFPSNSRASSSSSRTEHINRNTGIKEQEDLPFHPEGDSESPKNADSPPLSPLSSQDSETGLPHQRQIKSDSKLSVVIGEAKTVICATWKRMVTALGSSFR</sequence>
<feature type="compositionally biased region" description="Basic and acidic residues" evidence="1">
    <location>
        <begin position="31"/>
        <end position="59"/>
    </location>
</feature>
<organism evidence="2">
    <name type="scientific">Opuntia streptacantha</name>
    <name type="common">Prickly pear cactus</name>
    <name type="synonym">Opuntia cardona</name>
    <dbReference type="NCBI Taxonomy" id="393608"/>
    <lineage>
        <taxon>Eukaryota</taxon>
        <taxon>Viridiplantae</taxon>
        <taxon>Streptophyta</taxon>
        <taxon>Embryophyta</taxon>
        <taxon>Tracheophyta</taxon>
        <taxon>Spermatophyta</taxon>
        <taxon>Magnoliopsida</taxon>
        <taxon>eudicotyledons</taxon>
        <taxon>Gunneridae</taxon>
        <taxon>Pentapetalae</taxon>
        <taxon>Caryophyllales</taxon>
        <taxon>Cactineae</taxon>
        <taxon>Cactaceae</taxon>
        <taxon>Opuntioideae</taxon>
        <taxon>Opuntia</taxon>
    </lineage>
</organism>
<accession>A0A7C9D3C8</accession>
<dbReference type="EMBL" id="GISG01085757">
    <property type="protein sequence ID" value="MBA4633140.1"/>
    <property type="molecule type" value="Transcribed_RNA"/>
</dbReference>
<feature type="compositionally biased region" description="Acidic residues" evidence="1">
    <location>
        <begin position="1"/>
        <end position="16"/>
    </location>
</feature>
<feature type="compositionally biased region" description="Low complexity" evidence="1">
    <location>
        <begin position="21"/>
        <end position="30"/>
    </location>
</feature>
<reference evidence="2" key="1">
    <citation type="journal article" date="2013" name="J. Plant Res.">
        <title>Effect of fungi and light on seed germination of three Opuntia species from semiarid lands of central Mexico.</title>
        <authorList>
            <person name="Delgado-Sanchez P."/>
            <person name="Jimenez-Bremont J.F."/>
            <person name="Guerrero-Gonzalez Mde L."/>
            <person name="Flores J."/>
        </authorList>
    </citation>
    <scope>NUCLEOTIDE SEQUENCE</scope>
    <source>
        <tissue evidence="2">Cladode</tissue>
    </source>
</reference>
<feature type="region of interest" description="Disordered" evidence="1">
    <location>
        <begin position="1"/>
        <end position="89"/>
    </location>
</feature>
<dbReference type="AlphaFoldDB" id="A0A7C9D3C8"/>
<dbReference type="EMBL" id="GISG01085756">
    <property type="protein sequence ID" value="MBA4633139.1"/>
    <property type="molecule type" value="Transcribed_RNA"/>
</dbReference>
<reference evidence="2" key="2">
    <citation type="submission" date="2020-07" db="EMBL/GenBank/DDBJ databases">
        <authorList>
            <person name="Vera ALvarez R."/>
            <person name="Arias-Moreno D.M."/>
            <person name="Jimenez-Jacinto V."/>
            <person name="Jimenez-Bremont J.F."/>
            <person name="Swaminathan K."/>
            <person name="Moose S.P."/>
            <person name="Guerrero-Gonzalez M.L."/>
            <person name="Marino-Ramirez L."/>
            <person name="Landsman D."/>
            <person name="Rodriguez-Kessler M."/>
            <person name="Delgado-Sanchez P."/>
        </authorList>
    </citation>
    <scope>NUCLEOTIDE SEQUENCE</scope>
    <source>
        <tissue evidence="2">Cladode</tissue>
    </source>
</reference>
<proteinExistence type="predicted"/>
<protein>
    <submittedName>
        <fullName evidence="2">Uncharacterized protein</fullName>
    </submittedName>
</protein>
<evidence type="ECO:0000313" key="2">
    <source>
        <dbReference type="EMBL" id="MBA4633140.1"/>
    </source>
</evidence>
<evidence type="ECO:0000256" key="1">
    <source>
        <dbReference type="SAM" id="MobiDB-lite"/>
    </source>
</evidence>